<dbReference type="Pfam" id="PF00652">
    <property type="entry name" value="Ricin_B_lectin"/>
    <property type="match status" value="1"/>
</dbReference>
<organism evidence="7 8">
    <name type="scientific">Leptotrombidium deliense</name>
    <dbReference type="NCBI Taxonomy" id="299467"/>
    <lineage>
        <taxon>Eukaryota</taxon>
        <taxon>Metazoa</taxon>
        <taxon>Ecdysozoa</taxon>
        <taxon>Arthropoda</taxon>
        <taxon>Chelicerata</taxon>
        <taxon>Arachnida</taxon>
        <taxon>Acari</taxon>
        <taxon>Acariformes</taxon>
        <taxon>Trombidiformes</taxon>
        <taxon>Prostigmata</taxon>
        <taxon>Anystina</taxon>
        <taxon>Parasitengona</taxon>
        <taxon>Trombiculoidea</taxon>
        <taxon>Trombiculidae</taxon>
        <taxon>Leptotrombidium</taxon>
    </lineage>
</organism>
<comment type="subcellular location">
    <subcellularLocation>
        <location evidence="1 5">Golgi apparatus membrane</location>
        <topology evidence="1 5">Single-pass type II membrane protein</topology>
    </subcellularLocation>
</comment>
<evidence type="ECO:0000256" key="5">
    <source>
        <dbReference type="RuleBase" id="RU361242"/>
    </source>
</evidence>
<dbReference type="VEuPathDB" id="VectorBase:LDEU006091"/>
<dbReference type="OrthoDB" id="9982049at2759"/>
<dbReference type="UniPathway" id="UPA00378"/>
<dbReference type="Gene3D" id="2.80.10.50">
    <property type="match status" value="1"/>
</dbReference>
<dbReference type="Gene3D" id="3.90.550.10">
    <property type="entry name" value="Spore Coat Polysaccharide Biosynthesis Protein SpsA, Chain A"/>
    <property type="match status" value="1"/>
</dbReference>
<dbReference type="GO" id="GO:0030246">
    <property type="term" value="F:carbohydrate binding"/>
    <property type="evidence" value="ECO:0007669"/>
    <property type="project" value="UniProtKB-KW"/>
</dbReference>
<dbReference type="InterPro" id="IPR029044">
    <property type="entry name" value="Nucleotide-diphossugar_trans"/>
</dbReference>
<dbReference type="STRING" id="299467.A0A443SEK4"/>
<dbReference type="GO" id="GO:0000139">
    <property type="term" value="C:Golgi membrane"/>
    <property type="evidence" value="ECO:0007669"/>
    <property type="project" value="UniProtKB-SubCell"/>
</dbReference>
<keyword evidence="4 5" id="KW-1015">Disulfide bond</keyword>
<dbReference type="SUPFAM" id="SSF50370">
    <property type="entry name" value="Ricin B-like lectins"/>
    <property type="match status" value="1"/>
</dbReference>
<evidence type="ECO:0000256" key="1">
    <source>
        <dbReference type="ARBA" id="ARBA00004323"/>
    </source>
</evidence>
<feature type="non-terminal residue" evidence="7">
    <location>
        <position position="1"/>
    </location>
</feature>
<protein>
    <recommendedName>
        <fullName evidence="5">Polypeptide N-acetylgalactosaminyltransferase</fullName>
        <ecNumber evidence="5">2.4.1.-</ecNumber>
    </recommendedName>
    <alternativeName>
        <fullName evidence="5">Protein-UDP acetylgalactosaminyltransferase</fullName>
    </alternativeName>
</protein>
<name>A0A443SEK4_9ACAR</name>
<accession>A0A443SEK4</accession>
<gene>
    <name evidence="7" type="ORF">B4U80_04164</name>
</gene>
<dbReference type="PROSITE" id="PS50231">
    <property type="entry name" value="RICIN_B_LECTIN"/>
    <property type="match status" value="1"/>
</dbReference>
<dbReference type="EMBL" id="NCKV01003212">
    <property type="protein sequence ID" value="RWS25948.1"/>
    <property type="molecule type" value="Genomic_DNA"/>
</dbReference>
<keyword evidence="3 5" id="KW-0333">Golgi apparatus</keyword>
<dbReference type="GO" id="GO:0004653">
    <property type="term" value="F:polypeptide N-acetylgalactosaminyltransferase activity"/>
    <property type="evidence" value="ECO:0007669"/>
    <property type="project" value="TreeGrafter"/>
</dbReference>
<comment type="similarity">
    <text evidence="5">Belongs to the glycosyltransferase 2 family. GalNAc-T subfamily.</text>
</comment>
<dbReference type="SUPFAM" id="SSF53448">
    <property type="entry name" value="Nucleotide-diphospho-sugar transferases"/>
    <property type="match status" value="1"/>
</dbReference>
<keyword evidence="2 5" id="KW-0430">Lectin</keyword>
<dbReference type="InterPro" id="IPR035992">
    <property type="entry name" value="Ricin_B-like_lectins"/>
</dbReference>
<comment type="caution">
    <text evidence="7">The sequence shown here is derived from an EMBL/GenBank/DDBJ whole genome shotgun (WGS) entry which is preliminary data.</text>
</comment>
<keyword evidence="5" id="KW-0464">Manganese</keyword>
<keyword evidence="8" id="KW-1185">Reference proteome</keyword>
<dbReference type="EC" id="2.4.1.-" evidence="5"/>
<keyword evidence="5" id="KW-0808">Transferase</keyword>
<dbReference type="Proteomes" id="UP000288716">
    <property type="component" value="Unassembled WGS sequence"/>
</dbReference>
<comment type="cofactor">
    <cofactor evidence="5">
        <name>Mn(2+)</name>
        <dbReference type="ChEBI" id="CHEBI:29035"/>
    </cofactor>
</comment>
<keyword evidence="5" id="KW-0328">Glycosyltransferase</keyword>
<dbReference type="CDD" id="cd23462">
    <property type="entry name" value="beta-trefoil_Ricin_Pgant9-like"/>
    <property type="match status" value="1"/>
</dbReference>
<evidence type="ECO:0000259" key="6">
    <source>
        <dbReference type="SMART" id="SM00458"/>
    </source>
</evidence>
<proteinExistence type="inferred from homology"/>
<dbReference type="Pfam" id="PF00535">
    <property type="entry name" value="Glycos_transf_2"/>
    <property type="match status" value="1"/>
</dbReference>
<dbReference type="GO" id="GO:0006493">
    <property type="term" value="P:protein O-linked glycosylation"/>
    <property type="evidence" value="ECO:0007669"/>
    <property type="project" value="TreeGrafter"/>
</dbReference>
<feature type="domain" description="Ricin B lectin" evidence="6">
    <location>
        <begin position="292"/>
        <end position="406"/>
    </location>
</feature>
<dbReference type="InterPro" id="IPR001173">
    <property type="entry name" value="Glyco_trans_2-like"/>
</dbReference>
<dbReference type="PANTHER" id="PTHR11675:SF131">
    <property type="entry name" value="POLYPEPTIDE N-ACETYLGALACTOSAMINYLTRANSFERASE 9-RELATED"/>
    <property type="match status" value="1"/>
</dbReference>
<evidence type="ECO:0000313" key="7">
    <source>
        <dbReference type="EMBL" id="RWS25948.1"/>
    </source>
</evidence>
<dbReference type="AlphaFoldDB" id="A0A443SEK4"/>
<evidence type="ECO:0000256" key="4">
    <source>
        <dbReference type="ARBA" id="ARBA00023157"/>
    </source>
</evidence>
<dbReference type="SMART" id="SM00458">
    <property type="entry name" value="RICIN"/>
    <property type="match status" value="1"/>
</dbReference>
<sequence>DFSDKQDLKEELESRLEDLQKVKLLRTSKREGLVRSRLLGVRKATASVITFLDSHCECSEGWLQPLLQRISENNRTIVSPVIDNIKFDTFQYKNISKILNHEYDIKNIFAGSLTSTSVGGFTWRLNFIWHLPSDEEAKRRVKPTDAIATATLAGGLFAVNREYFISMGTYDPEYEIWGAENLELSFKTWMCGGRLEIIPCSHIGHVFRRRFPYKFDSKPWTRNTDRLAEVWLDEYKKYYYENSKRRWSKKGNFGDISERIALRKQLRCKSFKWYLDYVYPKIFIPEDVIAFGEIRNRASNEQMCLDTPSIGSITVYACHTLGGNQHFQWSTMSEIRNGDYCLDFDGEQIAMKRCYRLPGYQLWRYSNSTQLITHTTTKKCLRMYNISALVMAPCEQTDINQRWLLQHFTKMKVIDDQAQQITNPPFKTHDYKFLSSVDT</sequence>
<dbReference type="PANTHER" id="PTHR11675">
    <property type="entry name" value="N-ACETYLGALACTOSAMINYLTRANSFERASE"/>
    <property type="match status" value="1"/>
</dbReference>
<evidence type="ECO:0000256" key="2">
    <source>
        <dbReference type="ARBA" id="ARBA00022734"/>
    </source>
</evidence>
<comment type="pathway">
    <text evidence="5">Protein modification; protein glycosylation.</text>
</comment>
<evidence type="ECO:0000256" key="3">
    <source>
        <dbReference type="ARBA" id="ARBA00023034"/>
    </source>
</evidence>
<evidence type="ECO:0000313" key="8">
    <source>
        <dbReference type="Proteomes" id="UP000288716"/>
    </source>
</evidence>
<reference evidence="7 8" key="1">
    <citation type="journal article" date="2018" name="Gigascience">
        <title>Genomes of trombidid mites reveal novel predicted allergens and laterally-transferred genes associated with secondary metabolism.</title>
        <authorList>
            <person name="Dong X."/>
            <person name="Chaisiri K."/>
            <person name="Xia D."/>
            <person name="Armstrong S.D."/>
            <person name="Fang Y."/>
            <person name="Donnelly M.J."/>
            <person name="Kadowaki T."/>
            <person name="McGarry J.W."/>
            <person name="Darby A.C."/>
            <person name="Makepeace B.L."/>
        </authorList>
    </citation>
    <scope>NUCLEOTIDE SEQUENCE [LARGE SCALE GENOMIC DNA]</scope>
    <source>
        <strain evidence="7">UoL-UT</strain>
    </source>
</reference>
<dbReference type="InterPro" id="IPR000772">
    <property type="entry name" value="Ricin_B_lectin"/>
</dbReference>